<dbReference type="PANTHER" id="PTHR45746:SF2">
    <property type="entry name" value="REGULATOR OF G-PROTEIN SIGNALING 6"/>
    <property type="match status" value="1"/>
</dbReference>
<evidence type="ECO:0000259" key="3">
    <source>
        <dbReference type="PROSITE" id="PS50186"/>
    </source>
</evidence>
<evidence type="ECO:0000256" key="2">
    <source>
        <dbReference type="SAM" id="Phobius"/>
    </source>
</evidence>
<keyword evidence="2" id="KW-1133">Transmembrane helix</keyword>
<evidence type="ECO:0000256" key="1">
    <source>
        <dbReference type="ARBA" id="ARBA00022700"/>
    </source>
</evidence>
<dbReference type="GO" id="GO:0009968">
    <property type="term" value="P:negative regulation of signal transduction"/>
    <property type="evidence" value="ECO:0007669"/>
    <property type="project" value="UniProtKB-KW"/>
</dbReference>
<dbReference type="GO" id="GO:0035556">
    <property type="term" value="P:intracellular signal transduction"/>
    <property type="evidence" value="ECO:0007669"/>
    <property type="project" value="InterPro"/>
</dbReference>
<protein>
    <recommendedName>
        <fullName evidence="3">DEP domain-containing protein</fullName>
    </recommendedName>
</protein>
<keyword evidence="5" id="KW-1185">Reference proteome</keyword>
<dbReference type="GO" id="GO:0005096">
    <property type="term" value="F:GTPase activator activity"/>
    <property type="evidence" value="ECO:0007669"/>
    <property type="project" value="TreeGrafter"/>
</dbReference>
<dbReference type="InterPro" id="IPR047016">
    <property type="entry name" value="RGS6/7/9/11"/>
</dbReference>
<dbReference type="PANTHER" id="PTHR45746">
    <property type="entry name" value="LP21163P"/>
    <property type="match status" value="1"/>
</dbReference>
<keyword evidence="1" id="KW-0734">Signal transduction inhibitor</keyword>
<feature type="domain" description="DEP" evidence="3">
    <location>
        <begin position="80"/>
        <end position="133"/>
    </location>
</feature>
<keyword evidence="2" id="KW-0812">Transmembrane</keyword>
<dbReference type="CDD" id="cd04450">
    <property type="entry name" value="DEP_RGS7-like"/>
    <property type="match status" value="1"/>
</dbReference>
<name>A0AAE0USV2_9TELE</name>
<dbReference type="GO" id="GO:0008277">
    <property type="term" value="P:regulation of G protein-coupled receptor signaling pathway"/>
    <property type="evidence" value="ECO:0007669"/>
    <property type="project" value="InterPro"/>
</dbReference>
<dbReference type="GO" id="GO:0005737">
    <property type="term" value="C:cytoplasm"/>
    <property type="evidence" value="ECO:0007669"/>
    <property type="project" value="TreeGrafter"/>
</dbReference>
<sequence>MVGLRVGLMVDIIVSLMVGFMVCVLVGLVLGVMVGLMVGVIGGLVVGLRLGFMVGLVVGLRVGFMVSLGGCCGNHCGTHGSDIVQWLMKNLSIEDPAEALHIGSLIAAQGYIFPISDHVLTLKDDGTFYRFQAPYFWPSNCWEPENTDYGEQENLLDSSMESVIYHAAASFP</sequence>
<evidence type="ECO:0000313" key="4">
    <source>
        <dbReference type="EMBL" id="KAK3516362.1"/>
    </source>
</evidence>
<reference evidence="4" key="1">
    <citation type="submission" date="2023-06" db="EMBL/GenBank/DDBJ databases">
        <title>Male Hemibagrus guttatus genome.</title>
        <authorList>
            <person name="Bian C."/>
        </authorList>
    </citation>
    <scope>NUCLEOTIDE SEQUENCE</scope>
    <source>
        <strain evidence="4">Male_cb2023</strain>
        <tissue evidence="4">Muscle</tissue>
    </source>
</reference>
<keyword evidence="2" id="KW-0472">Membrane</keyword>
<dbReference type="SUPFAM" id="SSF46785">
    <property type="entry name" value="Winged helix' DNA-binding domain"/>
    <property type="match status" value="1"/>
</dbReference>
<dbReference type="GO" id="GO:0043005">
    <property type="term" value="C:neuron projection"/>
    <property type="evidence" value="ECO:0007669"/>
    <property type="project" value="TreeGrafter"/>
</dbReference>
<evidence type="ECO:0000313" key="5">
    <source>
        <dbReference type="Proteomes" id="UP001274896"/>
    </source>
</evidence>
<dbReference type="PROSITE" id="PS50186">
    <property type="entry name" value="DEP"/>
    <property type="match status" value="1"/>
</dbReference>
<comment type="caution">
    <text evidence="4">The sequence shown here is derived from an EMBL/GenBank/DDBJ whole genome shotgun (WGS) entry which is preliminary data.</text>
</comment>
<dbReference type="Proteomes" id="UP001274896">
    <property type="component" value="Unassembled WGS sequence"/>
</dbReference>
<dbReference type="Pfam" id="PF00610">
    <property type="entry name" value="DEP"/>
    <property type="match status" value="1"/>
</dbReference>
<dbReference type="InterPro" id="IPR036388">
    <property type="entry name" value="WH-like_DNA-bd_sf"/>
</dbReference>
<accession>A0AAE0USV2</accession>
<feature type="transmembrane region" description="Helical" evidence="2">
    <location>
        <begin position="40"/>
        <end position="60"/>
    </location>
</feature>
<dbReference type="EMBL" id="JAUCMX010000019">
    <property type="protein sequence ID" value="KAK3516362.1"/>
    <property type="molecule type" value="Genomic_DNA"/>
</dbReference>
<organism evidence="4 5">
    <name type="scientific">Hemibagrus guttatus</name>
    <dbReference type="NCBI Taxonomy" id="175788"/>
    <lineage>
        <taxon>Eukaryota</taxon>
        <taxon>Metazoa</taxon>
        <taxon>Chordata</taxon>
        <taxon>Craniata</taxon>
        <taxon>Vertebrata</taxon>
        <taxon>Euteleostomi</taxon>
        <taxon>Actinopterygii</taxon>
        <taxon>Neopterygii</taxon>
        <taxon>Teleostei</taxon>
        <taxon>Ostariophysi</taxon>
        <taxon>Siluriformes</taxon>
        <taxon>Bagridae</taxon>
        <taxon>Hemibagrus</taxon>
    </lineage>
</organism>
<dbReference type="SMART" id="SM00049">
    <property type="entry name" value="DEP"/>
    <property type="match status" value="1"/>
</dbReference>
<dbReference type="AlphaFoldDB" id="A0AAE0USV2"/>
<dbReference type="InterPro" id="IPR036390">
    <property type="entry name" value="WH_DNA-bd_sf"/>
</dbReference>
<gene>
    <name evidence="4" type="ORF">QTP70_009924</name>
</gene>
<dbReference type="InterPro" id="IPR000591">
    <property type="entry name" value="DEP_dom"/>
</dbReference>
<proteinExistence type="predicted"/>
<feature type="transmembrane region" description="Helical" evidence="2">
    <location>
        <begin position="12"/>
        <end position="34"/>
    </location>
</feature>
<dbReference type="Gene3D" id="1.10.10.10">
    <property type="entry name" value="Winged helix-like DNA-binding domain superfamily/Winged helix DNA-binding domain"/>
    <property type="match status" value="1"/>
</dbReference>